<feature type="transmembrane region" description="Helical" evidence="1">
    <location>
        <begin position="154"/>
        <end position="171"/>
    </location>
</feature>
<feature type="transmembrane region" description="Helical" evidence="1">
    <location>
        <begin position="53"/>
        <end position="77"/>
    </location>
</feature>
<keyword evidence="1" id="KW-0812">Transmembrane</keyword>
<dbReference type="GO" id="GO:0016020">
    <property type="term" value="C:membrane"/>
    <property type="evidence" value="ECO:0007669"/>
    <property type="project" value="InterPro"/>
</dbReference>
<dbReference type="Gene3D" id="1.10.1760.20">
    <property type="match status" value="1"/>
</dbReference>
<organism evidence="2 3">
    <name type="scientific">Dialister hominis</name>
    <dbReference type="NCBI Taxonomy" id="2582419"/>
    <lineage>
        <taxon>Bacteria</taxon>
        <taxon>Bacillati</taxon>
        <taxon>Bacillota</taxon>
        <taxon>Negativicutes</taxon>
        <taxon>Veillonellales</taxon>
        <taxon>Veillonellaceae</taxon>
        <taxon>Dialister</taxon>
    </lineage>
</organism>
<keyword evidence="1" id="KW-0472">Membrane</keyword>
<dbReference type="InterPro" id="IPR009825">
    <property type="entry name" value="ECF_substrate-spec-like"/>
</dbReference>
<dbReference type="Proteomes" id="UP000320585">
    <property type="component" value="Chromosome"/>
</dbReference>
<dbReference type="GeneID" id="92715357"/>
<keyword evidence="1" id="KW-1133">Transmembrane helix</keyword>
<name>A0A8D5A548_9FIRM</name>
<dbReference type="KEGG" id="dho:Dia5BBH33_01400"/>
<protein>
    <submittedName>
        <fullName evidence="2">Membrane protein</fullName>
    </submittedName>
</protein>
<sequence>MNNGLTAARRAPRIETKHNTRWLTLCGLFMAINIGLSSFGLPVPGGHLYLNDIVIVAAALILDPLGAFLVGGVGAFLGDFFFYPLPMFVSLATHGIQAMAISYLVHNYHGEHKMRRIIFAVLVGAVIMVVGYSLGRAYVYSTPAYAWIKLPYEILQALFGVICGPFLVWKWKLDDLARRMIDGDY</sequence>
<dbReference type="OrthoDB" id="2220129at2"/>
<feature type="transmembrane region" description="Helical" evidence="1">
    <location>
        <begin position="83"/>
        <end position="105"/>
    </location>
</feature>
<keyword evidence="3" id="KW-1185">Reference proteome</keyword>
<feature type="transmembrane region" description="Helical" evidence="1">
    <location>
        <begin position="117"/>
        <end position="134"/>
    </location>
</feature>
<dbReference type="Pfam" id="PF07155">
    <property type="entry name" value="ECF-ribofla_trS"/>
    <property type="match status" value="1"/>
</dbReference>
<dbReference type="AlphaFoldDB" id="A0A8D5A548"/>
<accession>A0A8D5A548</accession>
<gene>
    <name evidence="2" type="ORF">Dia5BBH33_01400</name>
</gene>
<reference evidence="3" key="1">
    <citation type="submission" date="2019-05" db="EMBL/GenBank/DDBJ databases">
        <title>Complete genome sequencing of Dialister sp. strain 5BBH33.</title>
        <authorList>
            <person name="Sakamoto M."/>
            <person name="Murakami T."/>
            <person name="Mori H."/>
        </authorList>
    </citation>
    <scope>NUCLEOTIDE SEQUENCE [LARGE SCALE GENOMIC DNA]</scope>
    <source>
        <strain evidence="3">5BBH33</strain>
    </source>
</reference>
<dbReference type="RefSeq" id="WP_108850127.1">
    <property type="nucleotide sequence ID" value="NZ_AP019697.1"/>
</dbReference>
<dbReference type="EMBL" id="AP019697">
    <property type="protein sequence ID" value="BBK24205.1"/>
    <property type="molecule type" value="Genomic_DNA"/>
</dbReference>
<proteinExistence type="predicted"/>
<feature type="transmembrane region" description="Helical" evidence="1">
    <location>
        <begin position="22"/>
        <end position="41"/>
    </location>
</feature>
<evidence type="ECO:0000256" key="1">
    <source>
        <dbReference type="SAM" id="Phobius"/>
    </source>
</evidence>
<evidence type="ECO:0000313" key="2">
    <source>
        <dbReference type="EMBL" id="BBK24205.1"/>
    </source>
</evidence>
<evidence type="ECO:0000313" key="3">
    <source>
        <dbReference type="Proteomes" id="UP000320585"/>
    </source>
</evidence>